<dbReference type="InterPro" id="IPR038980">
    <property type="entry name" value="ATM_plant"/>
</dbReference>
<evidence type="ECO:0000256" key="1">
    <source>
        <dbReference type="SAM" id="MobiDB-lite"/>
    </source>
</evidence>
<keyword evidence="3" id="KW-1185">Reference proteome</keyword>
<feature type="region of interest" description="Disordered" evidence="1">
    <location>
        <begin position="1"/>
        <end position="20"/>
    </location>
</feature>
<dbReference type="AlphaFoldDB" id="A0A565BV67"/>
<dbReference type="GO" id="GO:0004674">
    <property type="term" value="F:protein serine/threonine kinase activity"/>
    <property type="evidence" value="ECO:0007669"/>
    <property type="project" value="InterPro"/>
</dbReference>
<comment type="caution">
    <text evidence="2">The sequence shown here is derived from an EMBL/GenBank/DDBJ whole genome shotgun (WGS) entry which is preliminary data.</text>
</comment>
<dbReference type="EMBL" id="CABITT030000005">
    <property type="protein sequence ID" value="VVB05272.1"/>
    <property type="molecule type" value="Genomic_DNA"/>
</dbReference>
<dbReference type="PANTHER" id="PTHR37079:SF4">
    <property type="entry name" value="SERINE_THREONINE-PROTEIN KINASE ATM"/>
    <property type="match status" value="1"/>
</dbReference>
<feature type="compositionally biased region" description="Low complexity" evidence="1">
    <location>
        <begin position="44"/>
        <end position="58"/>
    </location>
</feature>
<proteinExistence type="predicted"/>
<dbReference type="PANTHER" id="PTHR37079">
    <property type="entry name" value="SERINE/THREONINE-PROTEIN KINASE ATM"/>
    <property type="match status" value="1"/>
</dbReference>
<organism evidence="2 3">
    <name type="scientific">Arabis nemorensis</name>
    <dbReference type="NCBI Taxonomy" id="586526"/>
    <lineage>
        <taxon>Eukaryota</taxon>
        <taxon>Viridiplantae</taxon>
        <taxon>Streptophyta</taxon>
        <taxon>Embryophyta</taxon>
        <taxon>Tracheophyta</taxon>
        <taxon>Spermatophyta</taxon>
        <taxon>Magnoliopsida</taxon>
        <taxon>eudicotyledons</taxon>
        <taxon>Gunneridae</taxon>
        <taxon>Pentapetalae</taxon>
        <taxon>rosids</taxon>
        <taxon>malvids</taxon>
        <taxon>Brassicales</taxon>
        <taxon>Brassicaceae</taxon>
        <taxon>Arabideae</taxon>
        <taxon>Arabis</taxon>
    </lineage>
</organism>
<reference evidence="2" key="1">
    <citation type="submission" date="2019-07" db="EMBL/GenBank/DDBJ databases">
        <authorList>
            <person name="Dittberner H."/>
        </authorList>
    </citation>
    <scope>NUCLEOTIDE SEQUENCE [LARGE SCALE GENOMIC DNA]</scope>
</reference>
<dbReference type="OrthoDB" id="381190at2759"/>
<accession>A0A565BV67</accession>
<protein>
    <submittedName>
        <fullName evidence="2">Uncharacterized protein</fullName>
    </submittedName>
</protein>
<evidence type="ECO:0000313" key="3">
    <source>
        <dbReference type="Proteomes" id="UP000489600"/>
    </source>
</evidence>
<gene>
    <name evidence="2" type="ORF">ANE_LOCUS15716</name>
</gene>
<dbReference type="GO" id="GO:0006974">
    <property type="term" value="P:DNA damage response"/>
    <property type="evidence" value="ECO:0007669"/>
    <property type="project" value="InterPro"/>
</dbReference>
<feature type="region of interest" description="Disordered" evidence="1">
    <location>
        <begin position="43"/>
        <end position="79"/>
    </location>
</feature>
<sequence length="409" mass="45498">MNEATPTPSPSYISSSEKEKVRSYREKISKCRIKCRKDCKLSKTVPSPSSASVSVTASRYRRGSTQKTSLPRGGIATARSLKDATANPKPETLASYGRLQLNLTRGSSESSSLVEQLLDVVTRELDHGSSSSSGSWGDSTKDDKVGALSSYQNNLVELAADALYRAVVNTTRPSLSEKRPRRQHVTSRLVEALAEGKWSWLLEDASMRRSYDSLLWTLIYVLMEVDAVLVLLESIISSNHINAGILPQEVWDHQLFRHIPSETALYFIARYFSRMGCQGNLQDDLHLRGNLLRADCAPLSWKISSCRVPDGVQLPLVLRDPLLHDMEIYFLSITPEDERKDHCLTSLWDVLCCVILGMVLISQAFDSPEVGRIVEMDLDLAEDTTEIDLITGGKVFLVCPFLRGTGSWA</sequence>
<evidence type="ECO:0000313" key="2">
    <source>
        <dbReference type="EMBL" id="VVB05272.1"/>
    </source>
</evidence>
<dbReference type="Proteomes" id="UP000489600">
    <property type="component" value="Unassembled WGS sequence"/>
</dbReference>
<name>A0A565BV67_9BRAS</name>